<protein>
    <submittedName>
        <fullName evidence="1">Uncharacterized protein</fullName>
    </submittedName>
</protein>
<gene>
    <name evidence="1" type="ORF">HR15_04410</name>
</gene>
<organism evidence="1 2">
    <name type="scientific">Porphyromonas gulae</name>
    <dbReference type="NCBI Taxonomy" id="111105"/>
    <lineage>
        <taxon>Bacteria</taxon>
        <taxon>Pseudomonadati</taxon>
        <taxon>Bacteroidota</taxon>
        <taxon>Bacteroidia</taxon>
        <taxon>Bacteroidales</taxon>
        <taxon>Porphyromonadaceae</taxon>
        <taxon>Porphyromonas</taxon>
    </lineage>
</organism>
<comment type="caution">
    <text evidence="1">The sequence shown here is derived from an EMBL/GenBank/DDBJ whole genome shotgun (WGS) entry which is preliminary data.</text>
</comment>
<dbReference type="Proteomes" id="UP000030146">
    <property type="component" value="Unassembled WGS sequence"/>
</dbReference>
<sequence>MFFKDVSRECKEEKFRFDALQIIFQDKHLANLSPKAKDMRYGCMRNRSKIYIFARILRTK</sequence>
<reference evidence="1 2" key="1">
    <citation type="submission" date="2014-08" db="EMBL/GenBank/DDBJ databases">
        <title>Porphyromonas gulae strain:COT-052_OH3439 Genome sequencing.</title>
        <authorList>
            <person name="Wallis C."/>
            <person name="Deusch O."/>
            <person name="O'Flynn C."/>
            <person name="Davis I."/>
            <person name="Jospin G."/>
            <person name="Darling A.E."/>
            <person name="Coil D.A."/>
            <person name="Alexiev A."/>
            <person name="Horsfall A."/>
            <person name="Kirkwood N."/>
            <person name="Harris S."/>
            <person name="Eisen J.A."/>
        </authorList>
    </citation>
    <scope>NUCLEOTIDE SEQUENCE [LARGE SCALE GENOMIC DNA]</scope>
    <source>
        <strain evidence="2">COT-052 OH3439</strain>
    </source>
</reference>
<dbReference type="AlphaFoldDB" id="A0A0A2FL93"/>
<name>A0A0A2FL93_9PORP</name>
<evidence type="ECO:0000313" key="2">
    <source>
        <dbReference type="Proteomes" id="UP000030146"/>
    </source>
</evidence>
<evidence type="ECO:0000313" key="1">
    <source>
        <dbReference type="EMBL" id="KGN89099.1"/>
    </source>
</evidence>
<proteinExistence type="predicted"/>
<dbReference type="EMBL" id="JRAK01000066">
    <property type="protein sequence ID" value="KGN89099.1"/>
    <property type="molecule type" value="Genomic_DNA"/>
</dbReference>
<accession>A0A0A2FL93</accession>
<keyword evidence="2" id="KW-1185">Reference proteome</keyword>